<dbReference type="Gene3D" id="3.90.79.10">
    <property type="entry name" value="Nucleoside Triphosphate Pyrophosphohydrolase"/>
    <property type="match status" value="1"/>
</dbReference>
<gene>
    <name evidence="4" type="ORF">PNE09_06250</name>
</gene>
<proteinExistence type="inferred from homology"/>
<evidence type="ECO:0000256" key="1">
    <source>
        <dbReference type="ARBA" id="ARBA00022801"/>
    </source>
</evidence>
<dbReference type="PROSITE" id="PS00893">
    <property type="entry name" value="NUDIX_BOX"/>
    <property type="match status" value="1"/>
</dbReference>
<comment type="similarity">
    <text evidence="2">Belongs to the Nudix hydrolase family.</text>
</comment>
<dbReference type="EMBL" id="JAQLXW010000007">
    <property type="protein sequence ID" value="MDB8003664.1"/>
    <property type="molecule type" value="Genomic_DNA"/>
</dbReference>
<dbReference type="PRINTS" id="PR00502">
    <property type="entry name" value="NUDIXFAMILY"/>
</dbReference>
<dbReference type="Pfam" id="PF00293">
    <property type="entry name" value="NUDIX"/>
    <property type="match status" value="1"/>
</dbReference>
<dbReference type="PANTHER" id="PTHR21340:SF0">
    <property type="entry name" value="BIS(5'-NUCLEOSYL)-TETRAPHOSPHATASE [ASYMMETRICAL]"/>
    <property type="match status" value="1"/>
</dbReference>
<comment type="caution">
    <text evidence="4">The sequence shown here is derived from an EMBL/GenBank/DDBJ whole genome shotgun (WGS) entry which is preliminary data.</text>
</comment>
<dbReference type="InterPro" id="IPR015797">
    <property type="entry name" value="NUDIX_hydrolase-like_dom_sf"/>
</dbReference>
<evidence type="ECO:0000259" key="3">
    <source>
        <dbReference type="PROSITE" id="PS51462"/>
    </source>
</evidence>
<dbReference type="SUPFAM" id="SSF55811">
    <property type="entry name" value="Nudix"/>
    <property type="match status" value="1"/>
</dbReference>
<reference evidence="4" key="1">
    <citation type="submission" date="2023-01" db="EMBL/GenBank/DDBJ databases">
        <title>Human gut microbiome strain richness.</title>
        <authorList>
            <person name="Chen-Liaw A."/>
        </authorList>
    </citation>
    <scope>NUCLEOTIDE SEQUENCE</scope>
    <source>
        <strain evidence="4">1001283st1_G1_1001283B150217_161031</strain>
    </source>
</reference>
<feature type="domain" description="Nudix hydrolase" evidence="3">
    <location>
        <begin position="2"/>
        <end position="130"/>
    </location>
</feature>
<sequence>MTAKIIVKCIIYNRALNRFLLVQRCENDHTGANTWENAGGNIEDGETPEDAVFREVKEETGITDIEIKKIAYVSILEGELLNLLIVYLCETATKNVTVSFEHQAYVWADEAQCRELLPKAIIRDFEKNHVFDILQKT</sequence>
<name>A0AAW6D0I6_9FIRM</name>
<dbReference type="Proteomes" id="UP001210809">
    <property type="component" value="Unassembled WGS sequence"/>
</dbReference>
<dbReference type="InterPro" id="IPR051325">
    <property type="entry name" value="Nudix_hydrolase_domain"/>
</dbReference>
<dbReference type="PANTHER" id="PTHR21340">
    <property type="entry name" value="DIADENOSINE 5,5-P1,P4-TETRAPHOSPHATE PYROPHOSPHOHYDROLASE MUTT"/>
    <property type="match status" value="1"/>
</dbReference>
<dbReference type="AlphaFoldDB" id="A0AAW6D0I6"/>
<keyword evidence="1 2" id="KW-0378">Hydrolase</keyword>
<dbReference type="InterPro" id="IPR020084">
    <property type="entry name" value="NUDIX_hydrolase_CS"/>
</dbReference>
<protein>
    <submittedName>
        <fullName evidence="4">NUDIX domain-containing protein</fullName>
    </submittedName>
</protein>
<evidence type="ECO:0000256" key="2">
    <source>
        <dbReference type="RuleBase" id="RU003476"/>
    </source>
</evidence>
<dbReference type="GO" id="GO:0004081">
    <property type="term" value="F:bis(5'-nucleosyl)-tetraphosphatase (asymmetrical) activity"/>
    <property type="evidence" value="ECO:0007669"/>
    <property type="project" value="TreeGrafter"/>
</dbReference>
<evidence type="ECO:0000313" key="4">
    <source>
        <dbReference type="EMBL" id="MDB8003664.1"/>
    </source>
</evidence>
<organism evidence="4 5">
    <name type="scientific">[Eubacterium] siraeum</name>
    <dbReference type="NCBI Taxonomy" id="39492"/>
    <lineage>
        <taxon>Bacteria</taxon>
        <taxon>Bacillati</taxon>
        <taxon>Bacillota</taxon>
        <taxon>Clostridia</taxon>
        <taxon>Eubacteriales</taxon>
        <taxon>Oscillospiraceae</taxon>
        <taxon>Oscillospiraceae incertae sedis</taxon>
    </lineage>
</organism>
<dbReference type="GO" id="GO:0006754">
    <property type="term" value="P:ATP biosynthetic process"/>
    <property type="evidence" value="ECO:0007669"/>
    <property type="project" value="TreeGrafter"/>
</dbReference>
<evidence type="ECO:0000313" key="5">
    <source>
        <dbReference type="Proteomes" id="UP001210809"/>
    </source>
</evidence>
<dbReference type="GO" id="GO:0006167">
    <property type="term" value="P:AMP biosynthetic process"/>
    <property type="evidence" value="ECO:0007669"/>
    <property type="project" value="TreeGrafter"/>
</dbReference>
<dbReference type="InterPro" id="IPR020476">
    <property type="entry name" value="Nudix_hydrolase"/>
</dbReference>
<dbReference type="InterPro" id="IPR000086">
    <property type="entry name" value="NUDIX_hydrolase_dom"/>
</dbReference>
<dbReference type="CDD" id="cd04699">
    <property type="entry name" value="NUDIX_MutT_Nudt1"/>
    <property type="match status" value="1"/>
</dbReference>
<dbReference type="PROSITE" id="PS51462">
    <property type="entry name" value="NUDIX"/>
    <property type="match status" value="1"/>
</dbReference>
<accession>A0AAW6D0I6</accession>